<dbReference type="GO" id="GO:0004029">
    <property type="term" value="F:aldehyde dehydrogenase (NAD+) activity"/>
    <property type="evidence" value="ECO:0007669"/>
    <property type="project" value="TreeGrafter"/>
</dbReference>
<dbReference type="InterPro" id="IPR036291">
    <property type="entry name" value="NAD(P)-bd_dom_sf"/>
</dbReference>
<gene>
    <name evidence="3" type="ORF">MRX98_05615</name>
</gene>
<evidence type="ECO:0000313" key="3">
    <source>
        <dbReference type="EMBL" id="MCJ8500043.1"/>
    </source>
</evidence>
<dbReference type="SUPFAM" id="SSF55961">
    <property type="entry name" value="Bet v1-like"/>
    <property type="match status" value="1"/>
</dbReference>
<evidence type="ECO:0000256" key="1">
    <source>
        <dbReference type="SAM" id="Phobius"/>
    </source>
</evidence>
<dbReference type="GO" id="GO:0005737">
    <property type="term" value="C:cytoplasm"/>
    <property type="evidence" value="ECO:0007669"/>
    <property type="project" value="TreeGrafter"/>
</dbReference>
<dbReference type="SUPFAM" id="SSF51735">
    <property type="entry name" value="NAD(P)-binding Rossmann-fold domains"/>
    <property type="match status" value="1"/>
</dbReference>
<dbReference type="InterPro" id="IPR021295">
    <property type="entry name" value="DUF2867"/>
</dbReference>
<feature type="domain" description="NAD(P)-binding" evidence="2">
    <location>
        <begin position="11"/>
        <end position="124"/>
    </location>
</feature>
<dbReference type="Pfam" id="PF13460">
    <property type="entry name" value="NAD_binding_10"/>
    <property type="match status" value="1"/>
</dbReference>
<evidence type="ECO:0000259" key="2">
    <source>
        <dbReference type="Pfam" id="PF13460"/>
    </source>
</evidence>
<proteinExistence type="predicted"/>
<dbReference type="PANTHER" id="PTHR48079:SF6">
    <property type="entry name" value="NAD(P)-BINDING DOMAIN-CONTAINING PROTEIN-RELATED"/>
    <property type="match status" value="1"/>
</dbReference>
<name>A0AA41R1E8_9BACT</name>
<protein>
    <submittedName>
        <fullName evidence="3">SDR family oxidoreductase</fullName>
    </submittedName>
</protein>
<keyword evidence="1" id="KW-0472">Membrane</keyword>
<reference evidence="3" key="1">
    <citation type="submission" date="2022-04" db="EMBL/GenBank/DDBJ databases">
        <title>Desulfatitalea alkaliphila sp. nov., a novel anaerobic sulfate-reducing bacterium isolated from terrestrial mud volcano, Taman Peninsula, Russia.</title>
        <authorList>
            <person name="Khomyakova M.A."/>
            <person name="Merkel A.Y."/>
            <person name="Slobodkin A.I."/>
        </authorList>
    </citation>
    <scope>NUCLEOTIDE SEQUENCE</scope>
    <source>
        <strain evidence="3">M08but</strain>
    </source>
</reference>
<dbReference type="Proteomes" id="UP001165427">
    <property type="component" value="Unassembled WGS sequence"/>
</dbReference>
<evidence type="ECO:0000313" key="4">
    <source>
        <dbReference type="Proteomes" id="UP001165427"/>
    </source>
</evidence>
<dbReference type="CDD" id="cd05245">
    <property type="entry name" value="SDR_a2"/>
    <property type="match status" value="1"/>
</dbReference>
<comment type="caution">
    <text evidence="3">The sequence shown here is derived from an EMBL/GenBank/DDBJ whole genome shotgun (WGS) entry which is preliminary data.</text>
</comment>
<dbReference type="InterPro" id="IPR051783">
    <property type="entry name" value="NAD(P)-dependent_oxidoreduct"/>
</dbReference>
<dbReference type="PANTHER" id="PTHR48079">
    <property type="entry name" value="PROTEIN YEEZ"/>
    <property type="match status" value="1"/>
</dbReference>
<feature type="transmembrane region" description="Helical" evidence="1">
    <location>
        <begin position="457"/>
        <end position="476"/>
    </location>
</feature>
<dbReference type="Pfam" id="PF11066">
    <property type="entry name" value="DUF2867"/>
    <property type="match status" value="1"/>
</dbReference>
<keyword evidence="1" id="KW-1133">Transmembrane helix</keyword>
<organism evidence="3 4">
    <name type="scientific">Desulfatitalea alkaliphila</name>
    <dbReference type="NCBI Taxonomy" id="2929485"/>
    <lineage>
        <taxon>Bacteria</taxon>
        <taxon>Pseudomonadati</taxon>
        <taxon>Thermodesulfobacteriota</taxon>
        <taxon>Desulfobacteria</taxon>
        <taxon>Desulfobacterales</taxon>
        <taxon>Desulfosarcinaceae</taxon>
        <taxon>Desulfatitalea</taxon>
    </lineage>
</organism>
<sequence>MKTDQPILVTGATGYVGGRLIPRLLAAGYRVRAMGRNLDKLSCRPWAHAAGVSLAAGDMLDAASVIAAGRGCRAACYLVHGMVAQHDHYAEADRQAALNMRDAAQHNQMEQIVYLGGLGDASHPKLSHHLASRHEVGRILQSGPVPTTVLQAAMIIGSGSASFEILRYLVERLPVMITPRWVHTPTQPIAIANVLDYLVGCLQNPATQGGTFDIGGPDVLAYADLIRLYAEEAGLPRRRVIPVPLLTPRLSARWIHLVTPVPAAIALPLTEGLSVPTTCSDHRIRDLVPIDLIDCRQAMRRALDRILEKQVETCWSDAGHLQPPEWAYCGDAAYAGGTLFQLGYHIDLDLPPEKVWPVVARIGGDTGYYFGKPLWRLRGRLDRWAGGVGLRRGRRHPETIGVGDALDFWRVLVLERGRRMTLLPEMRMPGEALLDMQTQPAGPGRSRLSLLARFRPHGLAGIFYWILLYPFHVWLYQGMLKAMARSAGARQTGPVRPMDSRSVMACALPRSVHAHAPTAQSDTTDH</sequence>
<dbReference type="EMBL" id="JALJRB010000004">
    <property type="protein sequence ID" value="MCJ8500043.1"/>
    <property type="molecule type" value="Genomic_DNA"/>
</dbReference>
<dbReference type="AlphaFoldDB" id="A0AA41R1E8"/>
<accession>A0AA41R1E8</accession>
<keyword evidence="4" id="KW-1185">Reference proteome</keyword>
<dbReference type="Gene3D" id="3.40.50.720">
    <property type="entry name" value="NAD(P)-binding Rossmann-like Domain"/>
    <property type="match status" value="1"/>
</dbReference>
<dbReference type="RefSeq" id="WP_246903787.1">
    <property type="nucleotide sequence ID" value="NZ_JALJRB010000004.1"/>
</dbReference>
<dbReference type="InterPro" id="IPR016040">
    <property type="entry name" value="NAD(P)-bd_dom"/>
</dbReference>
<keyword evidence="1" id="KW-0812">Transmembrane</keyword>